<organism evidence="1 2">
    <name type="scientific">Aspergillus sergii</name>
    <dbReference type="NCBI Taxonomy" id="1034303"/>
    <lineage>
        <taxon>Eukaryota</taxon>
        <taxon>Fungi</taxon>
        <taxon>Dikarya</taxon>
        <taxon>Ascomycota</taxon>
        <taxon>Pezizomycotina</taxon>
        <taxon>Eurotiomycetes</taxon>
        <taxon>Eurotiomycetidae</taxon>
        <taxon>Eurotiales</taxon>
        <taxon>Aspergillaceae</taxon>
        <taxon>Aspergillus</taxon>
        <taxon>Aspergillus subgen. Circumdati</taxon>
    </lineage>
</organism>
<evidence type="ECO:0000313" key="1">
    <source>
        <dbReference type="EMBL" id="KAE8324225.1"/>
    </source>
</evidence>
<sequence>MGGVNLKSSWVDLYIIQTSLEARKSLTFWAKQPELAGDHKSGNEKSLHCALGDVAESCYARFTNQSSLRSGTFILPQIRRGGVVKSRSIIC</sequence>
<proteinExistence type="predicted"/>
<accession>A0A5N6WTJ4</accession>
<dbReference type="Proteomes" id="UP000325945">
    <property type="component" value="Unassembled WGS sequence"/>
</dbReference>
<keyword evidence="2" id="KW-1185">Reference proteome</keyword>
<evidence type="ECO:0000313" key="2">
    <source>
        <dbReference type="Proteomes" id="UP000325945"/>
    </source>
</evidence>
<dbReference type="AlphaFoldDB" id="A0A5N6WTJ4"/>
<protein>
    <submittedName>
        <fullName evidence="1">Uncharacterized protein</fullName>
    </submittedName>
</protein>
<gene>
    <name evidence="1" type="ORF">BDV39DRAFT_180781</name>
</gene>
<dbReference type="EMBL" id="ML741820">
    <property type="protein sequence ID" value="KAE8324225.1"/>
    <property type="molecule type" value="Genomic_DNA"/>
</dbReference>
<reference evidence="2" key="1">
    <citation type="submission" date="2019-04" db="EMBL/GenBank/DDBJ databases">
        <title>Friends and foes A comparative genomics studyof 23 Aspergillus species from section Flavi.</title>
        <authorList>
            <consortium name="DOE Joint Genome Institute"/>
            <person name="Kjaerbolling I."/>
            <person name="Vesth T."/>
            <person name="Frisvad J.C."/>
            <person name="Nybo J.L."/>
            <person name="Theobald S."/>
            <person name="Kildgaard S."/>
            <person name="Isbrandt T."/>
            <person name="Kuo A."/>
            <person name="Sato A."/>
            <person name="Lyhne E.K."/>
            <person name="Kogle M.E."/>
            <person name="Wiebenga A."/>
            <person name="Kun R.S."/>
            <person name="Lubbers R.J."/>
            <person name="Makela M.R."/>
            <person name="Barry K."/>
            <person name="Chovatia M."/>
            <person name="Clum A."/>
            <person name="Daum C."/>
            <person name="Haridas S."/>
            <person name="He G."/>
            <person name="LaButti K."/>
            <person name="Lipzen A."/>
            <person name="Mondo S."/>
            <person name="Riley R."/>
            <person name="Salamov A."/>
            <person name="Simmons B.A."/>
            <person name="Magnuson J.K."/>
            <person name="Henrissat B."/>
            <person name="Mortensen U.H."/>
            <person name="Larsen T.O."/>
            <person name="Devries R.P."/>
            <person name="Grigoriev I.V."/>
            <person name="Machida M."/>
            <person name="Baker S.E."/>
            <person name="Andersen M.R."/>
        </authorList>
    </citation>
    <scope>NUCLEOTIDE SEQUENCE [LARGE SCALE GENOMIC DNA]</scope>
    <source>
        <strain evidence="2">CBS 130017</strain>
    </source>
</reference>
<name>A0A5N6WTJ4_9EURO</name>